<accession>A0A518KC27</accession>
<dbReference type="RefSeq" id="WP_145114554.1">
    <property type="nucleotide sequence ID" value="NZ_CP036349.1"/>
</dbReference>
<gene>
    <name evidence="3" type="ORF">Spa11_35670</name>
</gene>
<feature type="region of interest" description="Disordered" evidence="1">
    <location>
        <begin position="199"/>
        <end position="222"/>
    </location>
</feature>
<evidence type="ECO:0000313" key="3">
    <source>
        <dbReference type="EMBL" id="QDV75351.1"/>
    </source>
</evidence>
<feature type="transmembrane region" description="Helical" evidence="2">
    <location>
        <begin position="423"/>
        <end position="445"/>
    </location>
</feature>
<protein>
    <recommendedName>
        <fullName evidence="5">Helix-turn-helix domain protein</fullName>
    </recommendedName>
</protein>
<evidence type="ECO:0000256" key="1">
    <source>
        <dbReference type="SAM" id="MobiDB-lite"/>
    </source>
</evidence>
<keyword evidence="2" id="KW-1133">Transmembrane helix</keyword>
<organism evidence="3 4">
    <name type="scientific">Botrimarina mediterranea</name>
    <dbReference type="NCBI Taxonomy" id="2528022"/>
    <lineage>
        <taxon>Bacteria</taxon>
        <taxon>Pseudomonadati</taxon>
        <taxon>Planctomycetota</taxon>
        <taxon>Planctomycetia</taxon>
        <taxon>Pirellulales</taxon>
        <taxon>Lacipirellulaceae</taxon>
        <taxon>Botrimarina</taxon>
    </lineage>
</organism>
<feature type="compositionally biased region" description="Basic and acidic residues" evidence="1">
    <location>
        <begin position="199"/>
        <end position="211"/>
    </location>
</feature>
<feature type="compositionally biased region" description="Gly residues" evidence="1">
    <location>
        <begin position="252"/>
        <end position="264"/>
    </location>
</feature>
<dbReference type="KEGG" id="bmei:Spa11_35670"/>
<dbReference type="Proteomes" id="UP000316426">
    <property type="component" value="Chromosome"/>
</dbReference>
<proteinExistence type="predicted"/>
<sequence>MSQKFISLEDAAARLGITKERLNHLRDANVINGYKDGTSWKFRTEHIERLESEGIPPEDEGEDFTLDAAEEYSLGDLGDDLPEVKLDDDAPDEAPPTEIGGSADDDDDIGLGVEPLGDGDDAESILLTGDDEIEGGIPRPQSTIIGKSDLSLEDDLMLASGSDAAAKAGPKPGSSAFEDLDELELDLETESRVFEAKHAEAARKASEEIAKAESSLKLGSDSDIDLDLGDASAVRGSDVLGKGDVDEAGSPGLSGPGSVSGLGGIDSIQLGEDEDDDLVLGGSDGSDGLATGDSGINLSPSDSGFALDEVPLDLGGSQIGSALDLAALSAAGSGASGMGSVMSGLGGEDFQLTPADSGDEEEDSSQIVALEEVGEEDEDLPGFEAIDEGEGDDDFGGGFDAGGFGTEAAAAPVAVGSSQEVPFPGWVLGMLIAGFFSMLLAGVMAMDLMQTMWSWDEPFAFSSGLMEGLLSIVGQ</sequence>
<evidence type="ECO:0000256" key="2">
    <source>
        <dbReference type="SAM" id="Phobius"/>
    </source>
</evidence>
<name>A0A518KC27_9BACT</name>
<feature type="compositionally biased region" description="Low complexity" evidence="1">
    <location>
        <begin position="286"/>
        <end position="295"/>
    </location>
</feature>
<keyword evidence="2" id="KW-0812">Transmembrane</keyword>
<feature type="region of interest" description="Disordered" evidence="1">
    <location>
        <begin position="75"/>
        <end position="120"/>
    </location>
</feature>
<dbReference type="EMBL" id="CP036349">
    <property type="protein sequence ID" value="QDV75351.1"/>
    <property type="molecule type" value="Genomic_DNA"/>
</dbReference>
<dbReference type="AlphaFoldDB" id="A0A518KC27"/>
<evidence type="ECO:0000313" key="4">
    <source>
        <dbReference type="Proteomes" id="UP000316426"/>
    </source>
</evidence>
<evidence type="ECO:0008006" key="5">
    <source>
        <dbReference type="Google" id="ProtNLM"/>
    </source>
</evidence>
<reference evidence="3 4" key="1">
    <citation type="submission" date="2019-02" db="EMBL/GenBank/DDBJ databases">
        <title>Deep-cultivation of Planctomycetes and their phenomic and genomic characterization uncovers novel biology.</title>
        <authorList>
            <person name="Wiegand S."/>
            <person name="Jogler M."/>
            <person name="Boedeker C."/>
            <person name="Pinto D."/>
            <person name="Vollmers J."/>
            <person name="Rivas-Marin E."/>
            <person name="Kohn T."/>
            <person name="Peeters S.H."/>
            <person name="Heuer A."/>
            <person name="Rast P."/>
            <person name="Oberbeckmann S."/>
            <person name="Bunk B."/>
            <person name="Jeske O."/>
            <person name="Meyerdierks A."/>
            <person name="Storesund J.E."/>
            <person name="Kallscheuer N."/>
            <person name="Luecker S."/>
            <person name="Lage O.M."/>
            <person name="Pohl T."/>
            <person name="Merkel B.J."/>
            <person name="Hornburger P."/>
            <person name="Mueller R.-W."/>
            <person name="Bruemmer F."/>
            <person name="Labrenz M."/>
            <person name="Spormann A.M."/>
            <person name="Op den Camp H."/>
            <person name="Overmann J."/>
            <person name="Amann R."/>
            <person name="Jetten M.S.M."/>
            <person name="Mascher T."/>
            <person name="Medema M.H."/>
            <person name="Devos D.P."/>
            <person name="Kaster A.-K."/>
            <person name="Ovreas L."/>
            <person name="Rohde M."/>
            <person name="Galperin M.Y."/>
            <person name="Jogler C."/>
        </authorList>
    </citation>
    <scope>NUCLEOTIDE SEQUENCE [LARGE SCALE GENOMIC DNA]</scope>
    <source>
        <strain evidence="3 4">Spa11</strain>
    </source>
</reference>
<keyword evidence="2" id="KW-0472">Membrane</keyword>
<keyword evidence="4" id="KW-1185">Reference proteome</keyword>
<feature type="region of interest" description="Disordered" evidence="1">
    <location>
        <begin position="239"/>
        <end position="302"/>
    </location>
</feature>